<evidence type="ECO:0000313" key="4">
    <source>
        <dbReference type="EMBL" id="KAF5775677.1"/>
    </source>
</evidence>
<dbReference type="Pfam" id="PF00280">
    <property type="entry name" value="potato_inhibit"/>
    <property type="match status" value="1"/>
</dbReference>
<reference evidence="5" key="2">
    <citation type="submission" date="2017-02" db="EMBL/GenBank/DDBJ databases">
        <title>Sunflower complete genome.</title>
        <authorList>
            <person name="Langlade N."/>
            <person name="Munos S."/>
        </authorList>
    </citation>
    <scope>NUCLEOTIDE SEQUENCE [LARGE SCALE GENOMIC DNA]</scope>
    <source>
        <tissue evidence="5">Leaves</tissue>
    </source>
</reference>
<dbReference type="PANTHER" id="PTHR33091">
    <property type="entry name" value="PROTEIN, PUTATIVE, EXPRESSED-RELATED"/>
    <property type="match status" value="1"/>
</dbReference>
<dbReference type="InterPro" id="IPR036354">
    <property type="entry name" value="Prot_inh_pot1_sf"/>
</dbReference>
<organism evidence="5 6">
    <name type="scientific">Helianthus annuus</name>
    <name type="common">Common sunflower</name>
    <dbReference type="NCBI Taxonomy" id="4232"/>
    <lineage>
        <taxon>Eukaryota</taxon>
        <taxon>Viridiplantae</taxon>
        <taxon>Streptophyta</taxon>
        <taxon>Embryophyta</taxon>
        <taxon>Tracheophyta</taxon>
        <taxon>Spermatophyta</taxon>
        <taxon>Magnoliopsida</taxon>
        <taxon>eudicotyledons</taxon>
        <taxon>Gunneridae</taxon>
        <taxon>Pentapetalae</taxon>
        <taxon>asterids</taxon>
        <taxon>campanulids</taxon>
        <taxon>Asterales</taxon>
        <taxon>Asteraceae</taxon>
        <taxon>Asteroideae</taxon>
        <taxon>Heliantheae alliance</taxon>
        <taxon>Heliantheae</taxon>
        <taxon>Helianthus</taxon>
    </lineage>
</organism>
<dbReference type="PRINTS" id="PR00292">
    <property type="entry name" value="POTATOINHBTR"/>
</dbReference>
<reference evidence="4" key="3">
    <citation type="submission" date="2020-06" db="EMBL/GenBank/DDBJ databases">
        <title>Helianthus annuus Genome sequencing and assembly Release 2.</title>
        <authorList>
            <person name="Gouzy J."/>
            <person name="Langlade N."/>
            <person name="Munos S."/>
        </authorList>
    </citation>
    <scope>NUCLEOTIDE SEQUENCE</scope>
    <source>
        <tissue evidence="4">Leaves</tissue>
    </source>
</reference>
<reference evidence="4 6" key="1">
    <citation type="journal article" date="2017" name="Nature">
        <title>The sunflower genome provides insights into oil metabolism, flowering and Asterid evolution.</title>
        <authorList>
            <person name="Badouin H."/>
            <person name="Gouzy J."/>
            <person name="Grassa C.J."/>
            <person name="Murat F."/>
            <person name="Staton S.E."/>
            <person name="Cottret L."/>
            <person name="Lelandais-Briere C."/>
            <person name="Owens G.L."/>
            <person name="Carrere S."/>
            <person name="Mayjonade B."/>
            <person name="Legrand L."/>
            <person name="Gill N."/>
            <person name="Kane N.C."/>
            <person name="Bowers J.E."/>
            <person name="Hubner S."/>
            <person name="Bellec A."/>
            <person name="Berard A."/>
            <person name="Berges H."/>
            <person name="Blanchet N."/>
            <person name="Boniface M.C."/>
            <person name="Brunel D."/>
            <person name="Catrice O."/>
            <person name="Chaidir N."/>
            <person name="Claudel C."/>
            <person name="Donnadieu C."/>
            <person name="Faraut T."/>
            <person name="Fievet G."/>
            <person name="Helmstetter N."/>
            <person name="King M."/>
            <person name="Knapp S.J."/>
            <person name="Lai Z."/>
            <person name="Le Paslier M.C."/>
            <person name="Lippi Y."/>
            <person name="Lorenzon L."/>
            <person name="Mandel J.R."/>
            <person name="Marage G."/>
            <person name="Marchand G."/>
            <person name="Marquand E."/>
            <person name="Bret-Mestries E."/>
            <person name="Morien E."/>
            <person name="Nambeesan S."/>
            <person name="Nguyen T."/>
            <person name="Pegot-Espagnet P."/>
            <person name="Pouilly N."/>
            <person name="Raftis F."/>
            <person name="Sallet E."/>
            <person name="Schiex T."/>
            <person name="Thomas J."/>
            <person name="Vandecasteele C."/>
            <person name="Vares D."/>
            <person name="Vear F."/>
            <person name="Vautrin S."/>
            <person name="Crespi M."/>
            <person name="Mangin B."/>
            <person name="Burke J.M."/>
            <person name="Salse J."/>
            <person name="Munos S."/>
            <person name="Vincourt P."/>
            <person name="Rieseberg L.H."/>
            <person name="Langlade N.B."/>
        </authorList>
    </citation>
    <scope>NUCLEOTIDE SEQUENCE [LARGE SCALE GENOMIC DNA]</scope>
    <source>
        <strain evidence="6">cv. SF193</strain>
        <tissue evidence="4">Leaves</tissue>
    </source>
</reference>
<dbReference type="Proteomes" id="UP000215914">
    <property type="component" value="Chromosome 13"/>
</dbReference>
<comment type="similarity">
    <text evidence="1">Belongs to the protease inhibitor I13 (potato type I serine protease inhibitor) family.</text>
</comment>
<dbReference type="EMBL" id="MNCJ02000328">
    <property type="protein sequence ID" value="KAF5775677.1"/>
    <property type="molecule type" value="Genomic_DNA"/>
</dbReference>
<dbReference type="InParanoid" id="A0A251SY09"/>
<gene>
    <name evidence="5" type="ORF">HannXRQ_Chr13g0424391</name>
    <name evidence="4" type="ORF">HanXRQr2_Chr13g0614761</name>
</gene>
<dbReference type="Gramene" id="mRNA:HanXRQr2_Chr13g0614761">
    <property type="protein sequence ID" value="mRNA:HanXRQr2_Chr13g0614761"/>
    <property type="gene ID" value="HanXRQr2_Chr13g0614761"/>
</dbReference>
<dbReference type="STRING" id="4232.A0A251SY09"/>
<dbReference type="GO" id="GO:0009611">
    <property type="term" value="P:response to wounding"/>
    <property type="evidence" value="ECO:0007669"/>
    <property type="project" value="InterPro"/>
</dbReference>
<evidence type="ECO:0000313" key="5">
    <source>
        <dbReference type="EMBL" id="OTG03469.1"/>
    </source>
</evidence>
<evidence type="ECO:0000256" key="3">
    <source>
        <dbReference type="ARBA" id="ARBA00022900"/>
    </source>
</evidence>
<dbReference type="Gene3D" id="3.30.10.10">
    <property type="entry name" value="Trypsin Inhibitor V, subunit A"/>
    <property type="match status" value="1"/>
</dbReference>
<sequence length="73" mass="7950">MASRCKNVKGKKSWPELVGASGQAAAAIIESENHKVDAIVVEEGSFVTTDIRCDRVRVFVDDNHIVKEVPKIG</sequence>
<dbReference type="PANTHER" id="PTHR33091:SF73">
    <property type="entry name" value="INHIBITOR OF TRYPSIN AND HAGEMAN FACTOR-LIKE"/>
    <property type="match status" value="1"/>
</dbReference>
<evidence type="ECO:0000256" key="1">
    <source>
        <dbReference type="ARBA" id="ARBA00008210"/>
    </source>
</evidence>
<keyword evidence="6" id="KW-1185">Reference proteome</keyword>
<dbReference type="GO" id="GO:0004867">
    <property type="term" value="F:serine-type endopeptidase inhibitor activity"/>
    <property type="evidence" value="ECO:0007669"/>
    <property type="project" value="UniProtKB-KW"/>
</dbReference>
<name>A0A251SY09_HELAN</name>
<keyword evidence="2" id="KW-0646">Protease inhibitor</keyword>
<evidence type="ECO:0000256" key="2">
    <source>
        <dbReference type="ARBA" id="ARBA00022690"/>
    </source>
</evidence>
<dbReference type="SUPFAM" id="SSF54654">
    <property type="entry name" value="CI-2 family of serine protease inhibitors"/>
    <property type="match status" value="1"/>
</dbReference>
<dbReference type="AlphaFoldDB" id="A0A251SY09"/>
<dbReference type="EMBL" id="CM007902">
    <property type="protein sequence ID" value="OTG03469.1"/>
    <property type="molecule type" value="Genomic_DNA"/>
</dbReference>
<dbReference type="PROSITE" id="PS00285">
    <property type="entry name" value="POTATO_INHIBITOR"/>
    <property type="match status" value="1"/>
</dbReference>
<evidence type="ECO:0008006" key="7">
    <source>
        <dbReference type="Google" id="ProtNLM"/>
    </source>
</evidence>
<dbReference type="OMA" id="RCKGKSS"/>
<keyword evidence="3" id="KW-0722">Serine protease inhibitor</keyword>
<dbReference type="InterPro" id="IPR000864">
    <property type="entry name" value="Prot_inh_pot1"/>
</dbReference>
<proteinExistence type="inferred from homology"/>
<accession>A0A251SY09</accession>
<evidence type="ECO:0000313" key="6">
    <source>
        <dbReference type="Proteomes" id="UP000215914"/>
    </source>
</evidence>
<protein>
    <recommendedName>
        <fullName evidence="7">Proteinase inhibitor I13</fullName>
    </recommendedName>
</protein>